<feature type="region of interest" description="Disordered" evidence="1">
    <location>
        <begin position="26"/>
        <end position="51"/>
    </location>
</feature>
<evidence type="ECO:0000256" key="1">
    <source>
        <dbReference type="SAM" id="MobiDB-lite"/>
    </source>
</evidence>
<evidence type="ECO:0000313" key="2">
    <source>
        <dbReference type="EMBL" id="ESA16262.1"/>
    </source>
</evidence>
<dbReference type="HOGENOM" id="CLU_3107536_0_0_1"/>
<accession>U9U9A0</accession>
<proteinExistence type="predicted"/>
<reference evidence="2" key="1">
    <citation type="submission" date="2013-07" db="EMBL/GenBank/DDBJ databases">
        <title>The genome of an arbuscular mycorrhizal fungus provides insights into the evolution of the oldest plant symbiosis.</title>
        <authorList>
            <consortium name="DOE Joint Genome Institute"/>
            <person name="Tisserant E."/>
            <person name="Malbreil M."/>
            <person name="Kuo A."/>
            <person name="Kohler A."/>
            <person name="Symeonidi A."/>
            <person name="Balestrini R."/>
            <person name="Charron P."/>
            <person name="Duensing N."/>
            <person name="Frei-dit-Frey N."/>
            <person name="Gianinazzi-Pearson V."/>
            <person name="Gilbert B."/>
            <person name="Handa Y."/>
            <person name="Hijri M."/>
            <person name="Kaul R."/>
            <person name="Kawaguchi M."/>
            <person name="Krajinski F."/>
            <person name="Lammers P."/>
            <person name="Lapierre D."/>
            <person name="Masclaux F.G."/>
            <person name="Murat C."/>
            <person name="Morin E."/>
            <person name="Ndikumana S."/>
            <person name="Pagni M."/>
            <person name="Petitpierre D."/>
            <person name="Requena N."/>
            <person name="Rosikiewicz P."/>
            <person name="Riley R."/>
            <person name="Saito K."/>
            <person name="San Clemente H."/>
            <person name="Shapiro H."/>
            <person name="van Tuinen D."/>
            <person name="Becard G."/>
            <person name="Bonfante P."/>
            <person name="Paszkowski U."/>
            <person name="Shachar-Hill Y."/>
            <person name="Young J.P."/>
            <person name="Sanders I.R."/>
            <person name="Henrissat B."/>
            <person name="Rensing S.A."/>
            <person name="Grigoriev I.V."/>
            <person name="Corradi N."/>
            <person name="Roux C."/>
            <person name="Martin F."/>
        </authorList>
    </citation>
    <scope>NUCLEOTIDE SEQUENCE</scope>
    <source>
        <strain evidence="2">DAOM 197198</strain>
    </source>
</reference>
<feature type="compositionally biased region" description="Polar residues" evidence="1">
    <location>
        <begin position="31"/>
        <end position="51"/>
    </location>
</feature>
<protein>
    <submittedName>
        <fullName evidence="2">Uncharacterized protein</fullName>
    </submittedName>
</protein>
<gene>
    <name evidence="2" type="ORF">GLOINDRAFT_22991</name>
</gene>
<organism evidence="2">
    <name type="scientific">Rhizophagus irregularis (strain DAOM 181602 / DAOM 197198 / MUCL 43194)</name>
    <name type="common">Arbuscular mycorrhizal fungus</name>
    <name type="synonym">Glomus intraradices</name>
    <dbReference type="NCBI Taxonomy" id="747089"/>
    <lineage>
        <taxon>Eukaryota</taxon>
        <taxon>Fungi</taxon>
        <taxon>Fungi incertae sedis</taxon>
        <taxon>Mucoromycota</taxon>
        <taxon>Glomeromycotina</taxon>
        <taxon>Glomeromycetes</taxon>
        <taxon>Glomerales</taxon>
        <taxon>Glomeraceae</taxon>
        <taxon>Rhizophagus</taxon>
    </lineage>
</organism>
<dbReference type="EMBL" id="KI281192">
    <property type="protein sequence ID" value="ESA16262.1"/>
    <property type="molecule type" value="Genomic_DNA"/>
</dbReference>
<sequence length="51" mass="5909">MAFKTLFDALSKIAEQSKIHILYRKSKKSPKIQTPNSQKMHDLCSNTPYKL</sequence>
<name>U9U9A0_RHIID</name>
<dbReference type="AlphaFoldDB" id="U9U9A0"/>